<dbReference type="InterPro" id="IPR022271">
    <property type="entry name" value="Lipocalin_ApoD"/>
</dbReference>
<comment type="similarity">
    <text evidence="1 2">Belongs to the calycin superfamily. Lipocalin family.</text>
</comment>
<evidence type="ECO:0000256" key="1">
    <source>
        <dbReference type="ARBA" id="ARBA00006889"/>
    </source>
</evidence>
<evidence type="ECO:0000256" key="2">
    <source>
        <dbReference type="PIRNR" id="PIRNR036893"/>
    </source>
</evidence>
<dbReference type="Pfam" id="PF08212">
    <property type="entry name" value="Lipocalin_2"/>
    <property type="match status" value="1"/>
</dbReference>
<evidence type="ECO:0000313" key="4">
    <source>
        <dbReference type="EMBL" id="MBT2134633.1"/>
    </source>
</evidence>
<comment type="function">
    <text evidence="2">Involved in the storage or transport of lipids necessary for membrane maintenance under stressful conditions. Displays a binding preference for lysophospholipids.</text>
</comment>
<keyword evidence="2" id="KW-0472">Membrane</keyword>
<keyword evidence="2" id="KW-0732">Signal</keyword>
<proteinExistence type="inferred from homology"/>
<dbReference type="PIRSF" id="PIRSF036893">
    <property type="entry name" value="Lipocalin_ApoD"/>
    <property type="match status" value="1"/>
</dbReference>
<sequence>MRKAILAGGMLGATILMAASALVSRRGPVGNKSVPEPAKPVALEPYMGRWYEQFRYEAWFERDLDAVTADYRLNGDGTVTVLNRGRKGGRGGRIKQSTGKAKTADKVTNAKLRVAFVIPFYGDYWVLDHGDDYEWSIVGEPSGRYLWMLTREANPNPELLEQLKTRAQEMGYDLSTLRTTKH</sequence>
<comment type="subunit">
    <text evidence="2">Homodimer.</text>
</comment>
<dbReference type="CDD" id="cd19438">
    <property type="entry name" value="lipocalin_Blc-like"/>
    <property type="match status" value="1"/>
</dbReference>
<dbReference type="Gene3D" id="2.40.128.20">
    <property type="match status" value="1"/>
</dbReference>
<organism evidence="4 5">
    <name type="scientific">Croceibacterium selenioxidans</name>
    <dbReference type="NCBI Taxonomy" id="2838833"/>
    <lineage>
        <taxon>Bacteria</taxon>
        <taxon>Pseudomonadati</taxon>
        <taxon>Pseudomonadota</taxon>
        <taxon>Alphaproteobacteria</taxon>
        <taxon>Sphingomonadales</taxon>
        <taxon>Erythrobacteraceae</taxon>
        <taxon>Croceibacterium</taxon>
    </lineage>
</organism>
<comment type="subcellular location">
    <subcellularLocation>
        <location evidence="2">Cell outer membrane</location>
    </subcellularLocation>
</comment>
<keyword evidence="2" id="KW-0449">Lipoprotein</keyword>
<dbReference type="RefSeq" id="WP_214536267.1">
    <property type="nucleotide sequence ID" value="NZ_JAHFVK010000002.1"/>
</dbReference>
<dbReference type="InterPro" id="IPR002446">
    <property type="entry name" value="Lipocalin_bac"/>
</dbReference>
<keyword evidence="5" id="KW-1185">Reference proteome</keyword>
<reference evidence="4 5" key="1">
    <citation type="submission" date="2021-05" db="EMBL/GenBank/DDBJ databases">
        <title>Croceibacterium sp. LX-88 genome sequence.</title>
        <authorList>
            <person name="Luo X."/>
        </authorList>
    </citation>
    <scope>NUCLEOTIDE SEQUENCE [LARGE SCALE GENOMIC DNA]</scope>
    <source>
        <strain evidence="4 5">LX-88</strain>
    </source>
</reference>
<feature type="domain" description="Lipocalin/cytosolic fatty-acid binding" evidence="3">
    <location>
        <begin position="42"/>
        <end position="181"/>
    </location>
</feature>
<keyword evidence="2" id="KW-0446">Lipid-binding</keyword>
<dbReference type="InterPro" id="IPR000566">
    <property type="entry name" value="Lipocln_cytosolic_FA-bd_dom"/>
</dbReference>
<dbReference type="EMBL" id="JAHFVK010000002">
    <property type="protein sequence ID" value="MBT2134633.1"/>
    <property type="molecule type" value="Genomic_DNA"/>
</dbReference>
<evidence type="ECO:0000259" key="3">
    <source>
        <dbReference type="Pfam" id="PF08212"/>
    </source>
</evidence>
<comment type="caution">
    <text evidence="4">The sequence shown here is derived from an EMBL/GenBank/DDBJ whole genome shotgun (WGS) entry which is preliminary data.</text>
</comment>
<dbReference type="Proteomes" id="UP000811255">
    <property type="component" value="Unassembled WGS sequence"/>
</dbReference>
<name>A0ABS5W4F3_9SPHN</name>
<feature type="chain" id="PRO_5045014809" description="Outer membrane lipoprotein Blc" evidence="2">
    <location>
        <begin position="19"/>
        <end position="182"/>
    </location>
</feature>
<gene>
    <name evidence="4" type="ORF">KK137_09825</name>
</gene>
<dbReference type="PANTHER" id="PTHR10612:SF34">
    <property type="entry name" value="APOLIPOPROTEIN D"/>
    <property type="match status" value="1"/>
</dbReference>
<dbReference type="SUPFAM" id="SSF50814">
    <property type="entry name" value="Lipocalins"/>
    <property type="match status" value="1"/>
</dbReference>
<dbReference type="PRINTS" id="PR01171">
    <property type="entry name" value="BCTLIPOCALIN"/>
</dbReference>
<dbReference type="InterPro" id="IPR012674">
    <property type="entry name" value="Calycin"/>
</dbReference>
<accession>A0ABS5W4F3</accession>
<protein>
    <recommendedName>
        <fullName evidence="2">Outer membrane lipoprotein Blc</fullName>
    </recommendedName>
</protein>
<dbReference type="PANTHER" id="PTHR10612">
    <property type="entry name" value="APOLIPOPROTEIN D"/>
    <property type="match status" value="1"/>
</dbReference>
<evidence type="ECO:0000313" key="5">
    <source>
        <dbReference type="Proteomes" id="UP000811255"/>
    </source>
</evidence>
<feature type="signal peptide" evidence="2">
    <location>
        <begin position="1"/>
        <end position="18"/>
    </location>
</feature>
<keyword evidence="2" id="KW-0998">Cell outer membrane</keyword>
<dbReference type="InterPro" id="IPR047202">
    <property type="entry name" value="Lipocalin_Blc-like_dom"/>
</dbReference>